<geneLocation type="nucleomorph" evidence="1"/>
<dbReference type="EMBL" id="DQ158858">
    <property type="protein sequence ID" value="ABA27398.1"/>
    <property type="molecule type" value="Genomic_DNA"/>
</dbReference>
<name>Q3LVW7_BIGNA</name>
<proteinExistence type="predicted"/>
<dbReference type="AlphaFoldDB" id="Q3LVW7"/>
<accession>Q3LVW7</accession>
<keyword evidence="1" id="KW-0542">Nucleomorph</keyword>
<dbReference type="Proteomes" id="UP000243425">
    <property type="component" value="Nucleomorph 3"/>
</dbReference>
<evidence type="ECO:0000313" key="1">
    <source>
        <dbReference type="EMBL" id="ABA27398.1"/>
    </source>
</evidence>
<dbReference type="GeneID" id="5788281"/>
<evidence type="ECO:0000313" key="2">
    <source>
        <dbReference type="Proteomes" id="UP000243425"/>
    </source>
</evidence>
<reference evidence="1 2" key="1">
    <citation type="journal article" date="2006" name="Proc. Natl. Acad. Sci. U.S.A.">
        <title>Complete nucleotide sequence of the chlorarachniophyte nucleomorph: nature's smallest nucleus.</title>
        <authorList>
            <person name="Gilson P.R."/>
            <person name="Su V."/>
            <person name="Slamovits C.H."/>
            <person name="Reith M.E."/>
            <person name="Keeling P.J."/>
            <person name="McFadden G.I."/>
        </authorList>
    </citation>
    <scope>NUCLEOTIDE SEQUENCE [LARGE SCALE GENOMIC DNA]</scope>
    <source>
        <strain evidence="2">CCMP621</strain>
    </source>
</reference>
<dbReference type="RefSeq" id="XP_001713010.1">
    <property type="nucleotide sequence ID" value="XM_001712958.1"/>
</dbReference>
<protein>
    <submittedName>
        <fullName evidence="1">Uncharacterized protein</fullName>
    </submittedName>
</protein>
<organism evidence="1 2">
    <name type="scientific">Bigelowiella natans</name>
    <name type="common">Pedinomonas minutissima</name>
    <name type="synonym">Chlorarachnion sp. (strain CCMP621)</name>
    <dbReference type="NCBI Taxonomy" id="227086"/>
    <lineage>
        <taxon>Eukaryota</taxon>
        <taxon>Sar</taxon>
        <taxon>Rhizaria</taxon>
        <taxon>Cercozoa</taxon>
        <taxon>Chlorarachniophyceae</taxon>
        <taxon>Bigelowiella</taxon>
    </lineage>
</organism>
<sequence length="212" mass="25330">MDYKSRFELFLKKLTLYLKIQKNQKIPKILSCIPYFKCAKYALKYICYTVENKAFILRLITFYSKKGHHRITFLLVYKLFCSITSNNFTDICYFLTNKSCINFTRELNQSYLIKGIIIPFYLKTKLSTKKCISTKYLVHSITKKPSTFVSLLVYLLMHEFGSSYSYLTRILLLKLCDMIPKYLILHIRWYIKKNILINKSSDLLLRKIIKRI</sequence>